<feature type="domain" description="Sigma-54 factor interaction" evidence="17">
    <location>
        <begin position="147"/>
        <end position="373"/>
    </location>
</feature>
<dbReference type="GO" id="GO:0043565">
    <property type="term" value="F:sequence-specific DNA binding"/>
    <property type="evidence" value="ECO:0007669"/>
    <property type="project" value="InterPro"/>
</dbReference>
<proteinExistence type="predicted"/>
<evidence type="ECO:0000256" key="2">
    <source>
        <dbReference type="ARBA" id="ARBA00019059"/>
    </source>
</evidence>
<dbReference type="Gene3D" id="3.40.50.300">
    <property type="entry name" value="P-loop containing nucleotide triphosphate hydrolases"/>
    <property type="match status" value="1"/>
</dbReference>
<dbReference type="InterPro" id="IPR025662">
    <property type="entry name" value="Sigma_54_int_dom_ATP-bd_1"/>
</dbReference>
<keyword evidence="12" id="KW-0804">Transcription</keyword>
<reference evidence="19 20" key="1">
    <citation type="submission" date="2017-03" db="EMBL/GenBank/DDBJ databases">
        <title>Genome sequence of Geothermobacter sp. EPR-M, Deep-Sea Iron Reducer.</title>
        <authorList>
            <person name="Tully B."/>
            <person name="Savalia P."/>
            <person name="Abuyen K."/>
            <person name="Baughan C."/>
            <person name="Romero E."/>
            <person name="Ronkowski C."/>
            <person name="Torres B."/>
            <person name="Tremblay J."/>
            <person name="Trujillo A."/>
            <person name="Tyler M."/>
            <person name="Perez-Rodriguez I."/>
            <person name="Amend J."/>
        </authorList>
    </citation>
    <scope>NUCLEOTIDE SEQUENCE [LARGE SCALE GENOMIC DNA]</scope>
    <source>
        <strain evidence="19 20">EPR-M</strain>
    </source>
</reference>
<dbReference type="PANTHER" id="PTHR32071:SF95">
    <property type="entry name" value="DNA-BINDING TRANSCRIPTIONAL REGULATOR NTRC"/>
    <property type="match status" value="1"/>
</dbReference>
<dbReference type="SMART" id="SM00448">
    <property type="entry name" value="REC"/>
    <property type="match status" value="1"/>
</dbReference>
<keyword evidence="9" id="KW-0805">Transcription regulation</keyword>
<feature type="modified residue" description="4-aspartylphosphate" evidence="16">
    <location>
        <position position="57"/>
    </location>
</feature>
<organism evidence="19 20">
    <name type="scientific">Geothermobacter hydrogeniphilus</name>
    <dbReference type="NCBI Taxonomy" id="1969733"/>
    <lineage>
        <taxon>Bacteria</taxon>
        <taxon>Pseudomonadati</taxon>
        <taxon>Thermodesulfobacteriota</taxon>
        <taxon>Desulfuromonadia</taxon>
        <taxon>Desulfuromonadales</taxon>
        <taxon>Geothermobacteraceae</taxon>
        <taxon>Geothermobacter</taxon>
    </lineage>
</organism>
<evidence type="ECO:0000313" key="20">
    <source>
        <dbReference type="Proteomes" id="UP000193136"/>
    </source>
</evidence>
<dbReference type="InterPro" id="IPR025944">
    <property type="entry name" value="Sigma_54_int_dom_CS"/>
</dbReference>
<dbReference type="Pfam" id="PF00072">
    <property type="entry name" value="Response_reg"/>
    <property type="match status" value="1"/>
</dbReference>
<dbReference type="InterPro" id="IPR011006">
    <property type="entry name" value="CheY-like_superfamily"/>
</dbReference>
<comment type="subcellular location">
    <subcellularLocation>
        <location evidence="1">Cytoplasm</location>
    </subcellularLocation>
</comment>
<dbReference type="Pfam" id="PF25601">
    <property type="entry name" value="AAA_lid_14"/>
    <property type="match status" value="1"/>
</dbReference>
<dbReference type="InterPro" id="IPR009057">
    <property type="entry name" value="Homeodomain-like_sf"/>
</dbReference>
<dbReference type="EMBL" id="NAAD01000014">
    <property type="protein sequence ID" value="ORJ58783.1"/>
    <property type="molecule type" value="Genomic_DNA"/>
</dbReference>
<dbReference type="Gene3D" id="1.10.10.60">
    <property type="entry name" value="Homeodomain-like"/>
    <property type="match status" value="1"/>
</dbReference>
<evidence type="ECO:0000256" key="13">
    <source>
        <dbReference type="ARBA" id="ARBA00023231"/>
    </source>
</evidence>
<keyword evidence="8" id="KW-0902">Two-component regulatory system</keyword>
<dbReference type="OrthoDB" id="9814761at2"/>
<keyword evidence="7" id="KW-0067">ATP-binding</keyword>
<evidence type="ECO:0000256" key="8">
    <source>
        <dbReference type="ARBA" id="ARBA00023012"/>
    </source>
</evidence>
<dbReference type="Pfam" id="PF00158">
    <property type="entry name" value="Sigma54_activat"/>
    <property type="match status" value="1"/>
</dbReference>
<keyword evidence="3" id="KW-0963">Cytoplasm</keyword>
<protein>
    <recommendedName>
        <fullName evidence="2">DNA-binding transcriptional regulator NtrC</fullName>
    </recommendedName>
    <alternativeName>
        <fullName evidence="14">Nitrogen regulation protein NR(I)</fullName>
    </alternativeName>
    <alternativeName>
        <fullName evidence="15">Nitrogen regulator I</fullName>
    </alternativeName>
</protein>
<evidence type="ECO:0000256" key="10">
    <source>
        <dbReference type="ARBA" id="ARBA00023125"/>
    </source>
</evidence>
<comment type="caution">
    <text evidence="19">The sequence shown here is derived from an EMBL/GenBank/DDBJ whole genome shotgun (WGS) entry which is preliminary data.</text>
</comment>
<dbReference type="SMART" id="SM00382">
    <property type="entry name" value="AAA"/>
    <property type="match status" value="1"/>
</dbReference>
<dbReference type="InterPro" id="IPR002197">
    <property type="entry name" value="HTH_Fis"/>
</dbReference>
<dbReference type="PANTHER" id="PTHR32071">
    <property type="entry name" value="TRANSCRIPTIONAL REGULATORY PROTEIN"/>
    <property type="match status" value="1"/>
</dbReference>
<dbReference type="InterPro" id="IPR002078">
    <property type="entry name" value="Sigma_54_int"/>
</dbReference>
<dbReference type="Proteomes" id="UP000193136">
    <property type="component" value="Unassembled WGS sequence"/>
</dbReference>
<dbReference type="GO" id="GO:0000160">
    <property type="term" value="P:phosphorelay signal transduction system"/>
    <property type="evidence" value="ECO:0007669"/>
    <property type="project" value="UniProtKB-KW"/>
</dbReference>
<evidence type="ECO:0000256" key="1">
    <source>
        <dbReference type="ARBA" id="ARBA00004496"/>
    </source>
</evidence>
<dbReference type="SUPFAM" id="SSF52540">
    <property type="entry name" value="P-loop containing nucleoside triphosphate hydrolases"/>
    <property type="match status" value="1"/>
</dbReference>
<keyword evidence="20" id="KW-1185">Reference proteome</keyword>
<dbReference type="FunFam" id="3.40.50.300:FF:000006">
    <property type="entry name" value="DNA-binding transcriptional regulator NtrC"/>
    <property type="match status" value="1"/>
</dbReference>
<dbReference type="PROSITE" id="PS50110">
    <property type="entry name" value="RESPONSE_REGULATORY"/>
    <property type="match status" value="1"/>
</dbReference>
<dbReference type="InterPro" id="IPR058031">
    <property type="entry name" value="AAA_lid_NorR"/>
</dbReference>
<evidence type="ECO:0000313" key="19">
    <source>
        <dbReference type="EMBL" id="ORJ58783.1"/>
    </source>
</evidence>
<evidence type="ECO:0000256" key="12">
    <source>
        <dbReference type="ARBA" id="ARBA00023163"/>
    </source>
</evidence>
<dbReference type="GO" id="GO:0005524">
    <property type="term" value="F:ATP binding"/>
    <property type="evidence" value="ECO:0007669"/>
    <property type="project" value="UniProtKB-KW"/>
</dbReference>
<dbReference type="CDD" id="cd00009">
    <property type="entry name" value="AAA"/>
    <property type="match status" value="1"/>
</dbReference>
<dbReference type="SUPFAM" id="SSF52172">
    <property type="entry name" value="CheY-like"/>
    <property type="match status" value="1"/>
</dbReference>
<evidence type="ECO:0000256" key="9">
    <source>
        <dbReference type="ARBA" id="ARBA00023015"/>
    </source>
</evidence>
<keyword evidence="4" id="KW-0678">Repressor</keyword>
<sequence length="454" mass="50936">MQQGWILVCDDEQEILDFLRAMLESRGFQVDTFAGGAPLLKMLQEQRDAQPDLVLLDVKMPGTDGMEVLRRLRVMQPQLPVVMMSAFATVRGAVDCMKQGAHDYLIKPFFADELFALVDKIIERNRLVTENRSLKAEIRRRFDPDQVIFRSSAFRKAVDLARKVAPSEASVLIQGESGVGKELIASTIHYSSRRNEERFLTINCAALTDTLLESQLFGYIKGAFTGAAANHRGLVEEADGGTLFLDEIGDISAALQAKLLRVLQEKEFIPVGSTKVRKADVRFIAATNKDLEAEVRLGNFREDLFYRLNVVTIKVPPLRERKDDVPPLAQFFIKKYSPRGDQGISSEALSLLVSYHWPGNVRELENVIEMATILAEGDVIDVAHLPVKISEGGPVEFSLPGEQLSLEDVERLYIEQVYRQTGYHKLRTSGILGIARKTLDRKIKQYNITKEQGG</sequence>
<keyword evidence="5 16" id="KW-0597">Phosphoprotein</keyword>
<evidence type="ECO:0000256" key="15">
    <source>
        <dbReference type="ARBA" id="ARBA00031910"/>
    </source>
</evidence>
<dbReference type="PROSITE" id="PS50045">
    <property type="entry name" value="SIGMA54_INTERACT_4"/>
    <property type="match status" value="1"/>
</dbReference>
<dbReference type="PROSITE" id="PS00675">
    <property type="entry name" value="SIGMA54_INTERACT_1"/>
    <property type="match status" value="1"/>
</dbReference>
<keyword evidence="13" id="KW-0535">Nitrogen fixation</keyword>
<dbReference type="FunFam" id="3.40.50.2300:FF:000018">
    <property type="entry name" value="DNA-binding transcriptional regulator NtrC"/>
    <property type="match status" value="1"/>
</dbReference>
<dbReference type="AlphaFoldDB" id="A0A1X0Y0W1"/>
<dbReference type="Gene3D" id="1.10.8.60">
    <property type="match status" value="1"/>
</dbReference>
<feature type="domain" description="Response regulatory" evidence="18">
    <location>
        <begin position="5"/>
        <end position="122"/>
    </location>
</feature>
<dbReference type="GO" id="GO:0006355">
    <property type="term" value="P:regulation of DNA-templated transcription"/>
    <property type="evidence" value="ECO:0007669"/>
    <property type="project" value="InterPro"/>
</dbReference>
<evidence type="ECO:0000259" key="17">
    <source>
        <dbReference type="PROSITE" id="PS50045"/>
    </source>
</evidence>
<dbReference type="SUPFAM" id="SSF46689">
    <property type="entry name" value="Homeodomain-like"/>
    <property type="match status" value="1"/>
</dbReference>
<evidence type="ECO:0000256" key="3">
    <source>
        <dbReference type="ARBA" id="ARBA00022490"/>
    </source>
</evidence>
<evidence type="ECO:0000256" key="4">
    <source>
        <dbReference type="ARBA" id="ARBA00022491"/>
    </source>
</evidence>
<dbReference type="RefSeq" id="WP_085011012.1">
    <property type="nucleotide sequence ID" value="NZ_NAAD01000014.1"/>
</dbReference>
<keyword evidence="11" id="KW-0010">Activator</keyword>
<dbReference type="InterPro" id="IPR025943">
    <property type="entry name" value="Sigma_54_int_dom_ATP-bd_2"/>
</dbReference>
<evidence type="ECO:0000256" key="7">
    <source>
        <dbReference type="ARBA" id="ARBA00022840"/>
    </source>
</evidence>
<dbReference type="PROSITE" id="PS00688">
    <property type="entry name" value="SIGMA54_INTERACT_3"/>
    <property type="match status" value="1"/>
</dbReference>
<evidence type="ECO:0000256" key="14">
    <source>
        <dbReference type="ARBA" id="ARBA00029881"/>
    </source>
</evidence>
<dbReference type="InterPro" id="IPR003593">
    <property type="entry name" value="AAA+_ATPase"/>
</dbReference>
<name>A0A1X0Y0W1_9BACT</name>
<evidence type="ECO:0000256" key="11">
    <source>
        <dbReference type="ARBA" id="ARBA00023159"/>
    </source>
</evidence>
<accession>A0A1X0Y0W1</accession>
<dbReference type="STRING" id="1969733.B5V00_11500"/>
<dbReference type="Gene3D" id="3.40.50.2300">
    <property type="match status" value="1"/>
</dbReference>
<gene>
    <name evidence="19" type="ORF">B5V00_11500</name>
</gene>
<dbReference type="GO" id="GO:0005737">
    <property type="term" value="C:cytoplasm"/>
    <property type="evidence" value="ECO:0007669"/>
    <property type="project" value="UniProtKB-SubCell"/>
</dbReference>
<keyword evidence="6" id="KW-0547">Nucleotide-binding</keyword>
<keyword evidence="10" id="KW-0238">DNA-binding</keyword>
<evidence type="ECO:0000259" key="18">
    <source>
        <dbReference type="PROSITE" id="PS50110"/>
    </source>
</evidence>
<dbReference type="Pfam" id="PF02954">
    <property type="entry name" value="HTH_8"/>
    <property type="match status" value="1"/>
</dbReference>
<dbReference type="InterPro" id="IPR027417">
    <property type="entry name" value="P-loop_NTPase"/>
</dbReference>
<dbReference type="InterPro" id="IPR001789">
    <property type="entry name" value="Sig_transdc_resp-reg_receiver"/>
</dbReference>
<evidence type="ECO:0000256" key="5">
    <source>
        <dbReference type="ARBA" id="ARBA00022553"/>
    </source>
</evidence>
<dbReference type="PROSITE" id="PS00676">
    <property type="entry name" value="SIGMA54_INTERACT_2"/>
    <property type="match status" value="1"/>
</dbReference>
<evidence type="ECO:0000256" key="16">
    <source>
        <dbReference type="PROSITE-ProRule" id="PRU00169"/>
    </source>
</evidence>
<evidence type="ECO:0000256" key="6">
    <source>
        <dbReference type="ARBA" id="ARBA00022741"/>
    </source>
</evidence>